<feature type="compositionally biased region" description="Basic and acidic residues" evidence="1">
    <location>
        <begin position="1"/>
        <end position="12"/>
    </location>
</feature>
<sequence length="87" mass="9334">MTKSIQHLEKVQDSSPPQIQGSAGFQDPNASFTTNNINKTRISSARDSKTMPCWNISSSSLIKEDMAEVGSICKLGEFSISRQGGAG</sequence>
<evidence type="ECO:0000313" key="3">
    <source>
        <dbReference type="Proteomes" id="UP001396334"/>
    </source>
</evidence>
<proteinExistence type="predicted"/>
<gene>
    <name evidence="2" type="ORF">V6N11_037998</name>
</gene>
<dbReference type="Proteomes" id="UP001396334">
    <property type="component" value="Unassembled WGS sequence"/>
</dbReference>
<name>A0ABR1ZY89_9ROSI</name>
<evidence type="ECO:0000256" key="1">
    <source>
        <dbReference type="SAM" id="MobiDB-lite"/>
    </source>
</evidence>
<feature type="compositionally biased region" description="Polar residues" evidence="1">
    <location>
        <begin position="13"/>
        <end position="43"/>
    </location>
</feature>
<organism evidence="2 3">
    <name type="scientific">Hibiscus sabdariffa</name>
    <name type="common">roselle</name>
    <dbReference type="NCBI Taxonomy" id="183260"/>
    <lineage>
        <taxon>Eukaryota</taxon>
        <taxon>Viridiplantae</taxon>
        <taxon>Streptophyta</taxon>
        <taxon>Embryophyta</taxon>
        <taxon>Tracheophyta</taxon>
        <taxon>Spermatophyta</taxon>
        <taxon>Magnoliopsida</taxon>
        <taxon>eudicotyledons</taxon>
        <taxon>Gunneridae</taxon>
        <taxon>Pentapetalae</taxon>
        <taxon>rosids</taxon>
        <taxon>malvids</taxon>
        <taxon>Malvales</taxon>
        <taxon>Malvaceae</taxon>
        <taxon>Malvoideae</taxon>
        <taxon>Hibiscus</taxon>
    </lineage>
</organism>
<keyword evidence="3" id="KW-1185">Reference proteome</keyword>
<reference evidence="2 3" key="1">
    <citation type="journal article" date="2024" name="G3 (Bethesda)">
        <title>Genome assembly of Hibiscus sabdariffa L. provides insights into metabolisms of medicinal natural products.</title>
        <authorList>
            <person name="Kim T."/>
        </authorList>
    </citation>
    <scope>NUCLEOTIDE SEQUENCE [LARGE SCALE GENOMIC DNA]</scope>
    <source>
        <strain evidence="2">TK-2024</strain>
        <tissue evidence="2">Old leaves</tissue>
    </source>
</reference>
<feature type="region of interest" description="Disordered" evidence="1">
    <location>
        <begin position="1"/>
        <end position="44"/>
    </location>
</feature>
<protein>
    <submittedName>
        <fullName evidence="2">Uncharacterized protein</fullName>
    </submittedName>
</protein>
<dbReference type="EMBL" id="JBBPBN010000484">
    <property type="protein sequence ID" value="KAK8485677.1"/>
    <property type="molecule type" value="Genomic_DNA"/>
</dbReference>
<comment type="caution">
    <text evidence="2">The sequence shown here is derived from an EMBL/GenBank/DDBJ whole genome shotgun (WGS) entry which is preliminary data.</text>
</comment>
<evidence type="ECO:0000313" key="2">
    <source>
        <dbReference type="EMBL" id="KAK8485677.1"/>
    </source>
</evidence>
<accession>A0ABR1ZY89</accession>